<dbReference type="AlphaFoldDB" id="A0A9D3YJ36"/>
<dbReference type="InterPro" id="IPR050327">
    <property type="entry name" value="Proton-linked_MCT"/>
</dbReference>
<feature type="transmembrane region" description="Helical" evidence="1">
    <location>
        <begin position="56"/>
        <end position="76"/>
    </location>
</feature>
<keyword evidence="3" id="KW-1185">Reference proteome</keyword>
<name>A0A9D3YJ36_DREPO</name>
<feature type="transmembrane region" description="Helical" evidence="1">
    <location>
        <begin position="220"/>
        <end position="242"/>
    </location>
</feature>
<reference evidence="2" key="1">
    <citation type="journal article" date="2019" name="bioRxiv">
        <title>The Genome of the Zebra Mussel, Dreissena polymorpha: A Resource for Invasive Species Research.</title>
        <authorList>
            <person name="McCartney M.A."/>
            <person name="Auch B."/>
            <person name="Kono T."/>
            <person name="Mallez S."/>
            <person name="Zhang Y."/>
            <person name="Obille A."/>
            <person name="Becker A."/>
            <person name="Abrahante J.E."/>
            <person name="Garbe J."/>
            <person name="Badalamenti J.P."/>
            <person name="Herman A."/>
            <person name="Mangelson H."/>
            <person name="Liachko I."/>
            <person name="Sullivan S."/>
            <person name="Sone E.D."/>
            <person name="Koren S."/>
            <person name="Silverstein K.A.T."/>
            <person name="Beckman K.B."/>
            <person name="Gohl D.M."/>
        </authorList>
    </citation>
    <scope>NUCLEOTIDE SEQUENCE</scope>
    <source>
        <strain evidence="2">Duluth1</strain>
        <tissue evidence="2">Whole animal</tissue>
    </source>
</reference>
<feature type="transmembrane region" description="Helical" evidence="1">
    <location>
        <begin position="389"/>
        <end position="410"/>
    </location>
</feature>
<organism evidence="2 3">
    <name type="scientific">Dreissena polymorpha</name>
    <name type="common">Zebra mussel</name>
    <name type="synonym">Mytilus polymorpha</name>
    <dbReference type="NCBI Taxonomy" id="45954"/>
    <lineage>
        <taxon>Eukaryota</taxon>
        <taxon>Metazoa</taxon>
        <taxon>Spiralia</taxon>
        <taxon>Lophotrochozoa</taxon>
        <taxon>Mollusca</taxon>
        <taxon>Bivalvia</taxon>
        <taxon>Autobranchia</taxon>
        <taxon>Heteroconchia</taxon>
        <taxon>Euheterodonta</taxon>
        <taxon>Imparidentia</taxon>
        <taxon>Neoheterodontei</taxon>
        <taxon>Myida</taxon>
        <taxon>Dreissenoidea</taxon>
        <taxon>Dreissenidae</taxon>
        <taxon>Dreissena</taxon>
    </lineage>
</organism>
<dbReference type="Proteomes" id="UP000828390">
    <property type="component" value="Unassembled WGS sequence"/>
</dbReference>
<dbReference type="PANTHER" id="PTHR11360:SF284">
    <property type="entry name" value="EG:103B4.3 PROTEIN-RELATED"/>
    <property type="match status" value="1"/>
</dbReference>
<feature type="transmembrane region" description="Helical" evidence="1">
    <location>
        <begin position="285"/>
        <end position="304"/>
    </location>
</feature>
<comment type="caution">
    <text evidence="2">The sequence shown here is derived from an EMBL/GenBank/DDBJ whole genome shotgun (WGS) entry which is preliminary data.</text>
</comment>
<evidence type="ECO:0000313" key="3">
    <source>
        <dbReference type="Proteomes" id="UP000828390"/>
    </source>
</evidence>
<dbReference type="InterPro" id="IPR011701">
    <property type="entry name" value="MFS"/>
</dbReference>
<sequence>MLGAVLTNLGLIVILFAPNLDYMHAFFSVLTGLGNSLVYVSSHVLSGLYYSKYRSLATGIATAGSCLGSTVFPILIHELIQYYGLLGSLFIISGLNLHLLIFTALLWPVPRRTQVLVSRADNLEEPESVTHGVNQNVEIEMRRDALSRSIYCDNEDHNGGVSVPREVLNQQLDINSECKDENLCVENVNIDKNNVSSPLMWSTSKPQASASQTKTRITDFLIYLLSNIFWNAGARIMLIFFADDAFSMGLNNRDLIILFDLIGPANCVGCVLGGMLGNIRHFDRIHVYILGNFGAGLLACLIPWKATHTFWCLAIIVFLFWLMYGIILGLLVVVTSDLLGTKALGCGFGFLTFSHMIGTFGGPCIAGTGSFVGPLITDWYIDSFENNDLAMYLSGGFLILGGAVMCLVPLRRRLCHTSHPTVVRCHDREEIIEPPDRCTGI</sequence>
<dbReference type="EMBL" id="JAIWYP010000015">
    <property type="protein sequence ID" value="KAH3699178.1"/>
    <property type="molecule type" value="Genomic_DNA"/>
</dbReference>
<dbReference type="GO" id="GO:0022857">
    <property type="term" value="F:transmembrane transporter activity"/>
    <property type="evidence" value="ECO:0007669"/>
    <property type="project" value="InterPro"/>
</dbReference>
<proteinExistence type="predicted"/>
<evidence type="ECO:0000313" key="2">
    <source>
        <dbReference type="EMBL" id="KAH3699178.1"/>
    </source>
</evidence>
<protein>
    <submittedName>
        <fullName evidence="2">Uncharacterized protein</fullName>
    </submittedName>
</protein>
<feature type="transmembrane region" description="Helical" evidence="1">
    <location>
        <begin position="25"/>
        <end position="49"/>
    </location>
</feature>
<keyword evidence="1" id="KW-0472">Membrane</keyword>
<keyword evidence="1" id="KW-1133">Transmembrane helix</keyword>
<dbReference type="Gene3D" id="1.20.1250.20">
    <property type="entry name" value="MFS general substrate transporter like domains"/>
    <property type="match status" value="1"/>
</dbReference>
<feature type="transmembrane region" description="Helical" evidence="1">
    <location>
        <begin position="310"/>
        <end position="334"/>
    </location>
</feature>
<dbReference type="SUPFAM" id="SSF103473">
    <property type="entry name" value="MFS general substrate transporter"/>
    <property type="match status" value="1"/>
</dbReference>
<feature type="transmembrane region" description="Helical" evidence="1">
    <location>
        <begin position="346"/>
        <end position="369"/>
    </location>
</feature>
<accession>A0A9D3YJ36</accession>
<feature type="transmembrane region" description="Helical" evidence="1">
    <location>
        <begin position="82"/>
        <end position="109"/>
    </location>
</feature>
<gene>
    <name evidence="2" type="ORF">DPMN_074132</name>
</gene>
<dbReference type="Pfam" id="PF07690">
    <property type="entry name" value="MFS_1"/>
    <property type="match status" value="1"/>
</dbReference>
<feature type="transmembrane region" description="Helical" evidence="1">
    <location>
        <begin position="254"/>
        <end position="273"/>
    </location>
</feature>
<dbReference type="InterPro" id="IPR036259">
    <property type="entry name" value="MFS_trans_sf"/>
</dbReference>
<evidence type="ECO:0000256" key="1">
    <source>
        <dbReference type="SAM" id="Phobius"/>
    </source>
</evidence>
<keyword evidence="1" id="KW-0812">Transmembrane</keyword>
<dbReference type="PANTHER" id="PTHR11360">
    <property type="entry name" value="MONOCARBOXYLATE TRANSPORTER"/>
    <property type="match status" value="1"/>
</dbReference>
<reference evidence="2" key="2">
    <citation type="submission" date="2020-11" db="EMBL/GenBank/DDBJ databases">
        <authorList>
            <person name="McCartney M.A."/>
            <person name="Auch B."/>
            <person name="Kono T."/>
            <person name="Mallez S."/>
            <person name="Becker A."/>
            <person name="Gohl D.M."/>
            <person name="Silverstein K.A.T."/>
            <person name="Koren S."/>
            <person name="Bechman K.B."/>
            <person name="Herman A."/>
            <person name="Abrahante J.E."/>
            <person name="Garbe J."/>
        </authorList>
    </citation>
    <scope>NUCLEOTIDE SEQUENCE</scope>
    <source>
        <strain evidence="2">Duluth1</strain>
        <tissue evidence="2">Whole animal</tissue>
    </source>
</reference>